<keyword evidence="1" id="KW-1133">Transmembrane helix</keyword>
<accession>G8C247</accession>
<gene>
    <name evidence="2" type="primary">TPHA0P00670</name>
    <name evidence="2" type="ordered locus">TPHA_0P00670</name>
</gene>
<dbReference type="Proteomes" id="UP000005666">
    <property type="component" value="Chromosome 16"/>
</dbReference>
<sequence length="380" mass="43275">MNMLCMFRGKPVIRGLHTCTPILRASPRYVNKVVVLSNKASISKIRFSSGSIYTTMGHSPLYGNTMASLTTKFAHNGLQHGTFTTKRHFHQSHYKLYSMGKRPFFEGRTPVTIFRLTPMKIFLFALTFYVMIFLLVPFILSILLPAAILGYAFFQYRKWRLNCALKLWVNSLMKTQMHTKFSTFNGLRYSIINSVEKDARSQVFGFTNTPNGPIFRAMNDMTRDLSTEASDKFKKFIEARVLEAFVSDEDGVRSALASDHTWKQAIKTSRPLGIEFGRMVERSFVARDKKYMTYAFPLSINSPSGSQSHLGRVSIVACHPLSAGFNPPDKTNLKLILCIESNSKLSPDLFIIDTNGMTGEFFSKYDVQKFKDHTEYTVKK</sequence>
<dbReference type="OrthoDB" id="4067755at2759"/>
<name>G8C247_TETPH</name>
<keyword evidence="1" id="KW-0472">Membrane</keyword>
<feature type="transmembrane region" description="Helical" evidence="1">
    <location>
        <begin position="121"/>
        <end position="154"/>
    </location>
</feature>
<evidence type="ECO:0000256" key="1">
    <source>
        <dbReference type="SAM" id="Phobius"/>
    </source>
</evidence>
<dbReference type="HOGENOM" id="CLU_727969_0_0_1"/>
<dbReference type="GeneID" id="11530767"/>
<dbReference type="KEGG" id="tpf:TPHA_0P00670"/>
<dbReference type="AlphaFoldDB" id="G8C247"/>
<organism evidence="2 3">
    <name type="scientific">Tetrapisispora phaffii (strain ATCC 24235 / CBS 4417 / NBRC 1672 / NRRL Y-8282 / UCD 70-5)</name>
    <name type="common">Yeast</name>
    <name type="synonym">Fabospora phaffii</name>
    <dbReference type="NCBI Taxonomy" id="1071381"/>
    <lineage>
        <taxon>Eukaryota</taxon>
        <taxon>Fungi</taxon>
        <taxon>Dikarya</taxon>
        <taxon>Ascomycota</taxon>
        <taxon>Saccharomycotina</taxon>
        <taxon>Saccharomycetes</taxon>
        <taxon>Saccharomycetales</taxon>
        <taxon>Saccharomycetaceae</taxon>
        <taxon>Tetrapisispora</taxon>
    </lineage>
</organism>
<keyword evidence="3" id="KW-1185">Reference proteome</keyword>
<evidence type="ECO:0000313" key="3">
    <source>
        <dbReference type="Proteomes" id="UP000005666"/>
    </source>
</evidence>
<reference evidence="2 3" key="1">
    <citation type="journal article" date="2011" name="Proc. Natl. Acad. Sci. U.S.A.">
        <title>Evolutionary erosion of yeast sex chromosomes by mating-type switching accidents.</title>
        <authorList>
            <person name="Gordon J.L."/>
            <person name="Armisen D."/>
            <person name="Proux-Wera E."/>
            <person name="Oheigeartaigh S.S."/>
            <person name="Byrne K.P."/>
            <person name="Wolfe K.H."/>
        </authorList>
    </citation>
    <scope>NUCLEOTIDE SEQUENCE [LARGE SCALE GENOMIC DNA]</scope>
    <source>
        <strain evidence="3">ATCC 24235 / CBS 4417 / NBRC 1672 / NRRL Y-8282 / UCD 70-5</strain>
    </source>
</reference>
<evidence type="ECO:0000313" key="2">
    <source>
        <dbReference type="EMBL" id="CCE66225.1"/>
    </source>
</evidence>
<proteinExistence type="predicted"/>
<keyword evidence="1" id="KW-0812">Transmembrane</keyword>
<protein>
    <submittedName>
        <fullName evidence="2">Uncharacterized protein</fullName>
    </submittedName>
</protein>
<dbReference type="eggNOG" id="ENOG502S11T">
    <property type="taxonomic scope" value="Eukaryota"/>
</dbReference>
<dbReference type="EMBL" id="HE612871">
    <property type="protein sequence ID" value="CCE66225.1"/>
    <property type="molecule type" value="Genomic_DNA"/>
</dbReference>
<dbReference type="RefSeq" id="XP_003688659.1">
    <property type="nucleotide sequence ID" value="XM_003688611.1"/>
</dbReference>